<accession>A0A6J4JTN5</accession>
<evidence type="ECO:0000313" key="3">
    <source>
        <dbReference type="EMBL" id="CAA9287002.1"/>
    </source>
</evidence>
<dbReference type="AlphaFoldDB" id="A0A6J4JTN5"/>
<evidence type="ECO:0000259" key="1">
    <source>
        <dbReference type="Pfam" id="PF00534"/>
    </source>
</evidence>
<proteinExistence type="predicted"/>
<keyword evidence="3" id="KW-0328">Glycosyltransferase</keyword>
<gene>
    <name evidence="3" type="ORF">AVDCRST_MAG77-4366</name>
</gene>
<organism evidence="3">
    <name type="scientific">uncultured Chloroflexota bacterium</name>
    <dbReference type="NCBI Taxonomy" id="166587"/>
    <lineage>
        <taxon>Bacteria</taxon>
        <taxon>Bacillati</taxon>
        <taxon>Chloroflexota</taxon>
        <taxon>environmental samples</taxon>
    </lineage>
</organism>
<dbReference type="EMBL" id="CADCTC010000229">
    <property type="protein sequence ID" value="CAA9287002.1"/>
    <property type="molecule type" value="Genomic_DNA"/>
</dbReference>
<sequence length="366" mass="40714">MISKPMIASAYRTKLEAIARHPEVDLTVVVPPYWRDDAGRKAPLEPGHETGYKMVVEPMAFNGHFHYHFYPTLHRIFRQVKPDLLHMDEEAYNLATWQGFALARSVGARRLFFTWQNLHRRYPPPISWLEDWVHRSAAGAICGNAEAADVLRGKGYKGRSWVIPQFGVDPDLFKADPAVQEQPRPFTVGFAGRLRERKGAHLLVEAVAALGGDARLEILGWGEEEPRLRALAAQLGLGDRFQIRPGVPSDQVPPFLHTLDVVVMPSIEIESWKEQFGRVLVEGMACGVNVVGSNSGEIAHVIGDAGLVFPPGDAAALTDCLSRVRDDPALRAELREKGLRRARETYTQQSVADQTVAAYREIMGEG</sequence>
<dbReference type="InterPro" id="IPR001296">
    <property type="entry name" value="Glyco_trans_1"/>
</dbReference>
<feature type="domain" description="Glycosyl transferase family 1" evidence="1">
    <location>
        <begin position="181"/>
        <end position="338"/>
    </location>
</feature>
<dbReference type="PANTHER" id="PTHR12526">
    <property type="entry name" value="GLYCOSYLTRANSFERASE"/>
    <property type="match status" value="1"/>
</dbReference>
<dbReference type="SUPFAM" id="SSF53756">
    <property type="entry name" value="UDP-Glycosyltransferase/glycogen phosphorylase"/>
    <property type="match status" value="1"/>
</dbReference>
<keyword evidence="3" id="KW-0808">Transferase</keyword>
<dbReference type="InterPro" id="IPR028098">
    <property type="entry name" value="Glyco_trans_4-like_N"/>
</dbReference>
<dbReference type="Pfam" id="PF00534">
    <property type="entry name" value="Glycos_transf_1"/>
    <property type="match status" value="1"/>
</dbReference>
<dbReference type="GO" id="GO:0047265">
    <property type="term" value="F:poly(glycerol-phosphate) alpha-glucosyltransferase activity"/>
    <property type="evidence" value="ECO:0007669"/>
    <property type="project" value="UniProtKB-EC"/>
</dbReference>
<evidence type="ECO:0000259" key="2">
    <source>
        <dbReference type="Pfam" id="PF13439"/>
    </source>
</evidence>
<dbReference type="EC" id="2.4.1.52" evidence="3"/>
<feature type="domain" description="Glycosyltransferase subfamily 4-like N-terminal" evidence="2">
    <location>
        <begin position="26"/>
        <end position="170"/>
    </location>
</feature>
<dbReference type="PANTHER" id="PTHR12526:SF636">
    <property type="entry name" value="BLL3647 PROTEIN"/>
    <property type="match status" value="1"/>
</dbReference>
<dbReference type="Pfam" id="PF13439">
    <property type="entry name" value="Glyco_transf_4"/>
    <property type="match status" value="1"/>
</dbReference>
<dbReference type="CDD" id="cd03801">
    <property type="entry name" value="GT4_PimA-like"/>
    <property type="match status" value="1"/>
</dbReference>
<dbReference type="Gene3D" id="3.40.50.2000">
    <property type="entry name" value="Glycogen Phosphorylase B"/>
    <property type="match status" value="2"/>
</dbReference>
<name>A0A6J4JTN5_9CHLR</name>
<reference evidence="3" key="1">
    <citation type="submission" date="2020-02" db="EMBL/GenBank/DDBJ databases">
        <authorList>
            <person name="Meier V. D."/>
        </authorList>
    </citation>
    <scope>NUCLEOTIDE SEQUENCE</scope>
    <source>
        <strain evidence="3">AVDCRST_MAG77</strain>
    </source>
</reference>
<protein>
    <submittedName>
        <fullName evidence="3">Poly(Glycerol-phosphate) alpha-glucosyltransferase</fullName>
        <ecNumber evidence="3">2.4.1.52</ecNumber>
    </submittedName>
</protein>